<dbReference type="Proteomes" id="UP000249746">
    <property type="component" value="Unassembled WGS sequence"/>
</dbReference>
<feature type="chain" id="PRO_5015921003" evidence="1">
    <location>
        <begin position="22"/>
        <end position="199"/>
    </location>
</feature>
<accession>A0A2W6MU26</accession>
<organism evidence="2 3">
    <name type="scientific">Helicobacter valdiviensis</name>
    <dbReference type="NCBI Taxonomy" id="1458358"/>
    <lineage>
        <taxon>Bacteria</taxon>
        <taxon>Pseudomonadati</taxon>
        <taxon>Campylobacterota</taxon>
        <taxon>Epsilonproteobacteria</taxon>
        <taxon>Campylobacterales</taxon>
        <taxon>Helicobacteraceae</taxon>
        <taxon>Helicobacter</taxon>
    </lineage>
</organism>
<gene>
    <name evidence="2" type="ORF">B6S12_09105</name>
</gene>
<evidence type="ECO:0000313" key="3">
    <source>
        <dbReference type="Proteomes" id="UP000249746"/>
    </source>
</evidence>
<dbReference type="RefSeq" id="WP_111230489.1">
    <property type="nucleotide sequence ID" value="NZ_NBIU01000035.1"/>
</dbReference>
<dbReference type="InterPro" id="IPR032624">
    <property type="entry name" value="DUF4879"/>
</dbReference>
<evidence type="ECO:0000313" key="2">
    <source>
        <dbReference type="EMBL" id="PZT47419.1"/>
    </source>
</evidence>
<keyword evidence="3" id="KW-1185">Reference proteome</keyword>
<keyword evidence="1" id="KW-0732">Signal</keyword>
<dbReference type="EMBL" id="NBIU01000035">
    <property type="protein sequence ID" value="PZT47419.1"/>
    <property type="molecule type" value="Genomic_DNA"/>
</dbReference>
<proteinExistence type="predicted"/>
<dbReference type="PROSITE" id="PS51257">
    <property type="entry name" value="PROKAR_LIPOPROTEIN"/>
    <property type="match status" value="1"/>
</dbReference>
<reference evidence="2 3" key="1">
    <citation type="submission" date="2017-03" db="EMBL/GenBank/DDBJ databases">
        <title>Genomic and clinical evidence uncovers the enterohepatic species Helicobacter valdiviensis as a potential human intestinal pathogen.</title>
        <authorList>
            <person name="Fresia P."/>
            <person name="Jara R."/>
            <person name="Sierra R."/>
            <person name="Ferres I."/>
            <person name="Greif G."/>
            <person name="Iraola G."/>
            <person name="Collado L."/>
        </authorList>
    </citation>
    <scope>NUCLEOTIDE SEQUENCE [LARGE SCALE GENOMIC DNA]</scope>
    <source>
        <strain evidence="2 3">WBE14</strain>
    </source>
</reference>
<dbReference type="Pfam" id="PF16219">
    <property type="entry name" value="DUF4879"/>
    <property type="match status" value="1"/>
</dbReference>
<dbReference type="OrthoDB" id="5323736at2"/>
<sequence>MVKSLISVAVASVLSCSIAFASDNASIEGKEKITRNGVSIYLEPNSANKQKYLSGEFDKSLETMKKAYEANKNNKAMRASAPPVTQVLVLDVCSTKYGGCEYIDDNQRETKYDHDGAMFQVRTGVVGYGGGSYDRAKFAGNEAVQLRSDGVDLSGDNIIDGWVDLYDISKPANSSGTFEFSARSINAPGNTVSTSIYIK</sequence>
<name>A0A2W6MU26_9HELI</name>
<evidence type="ECO:0000256" key="1">
    <source>
        <dbReference type="SAM" id="SignalP"/>
    </source>
</evidence>
<protein>
    <submittedName>
        <fullName evidence="2">DUF4879 domain-containing protein</fullName>
    </submittedName>
</protein>
<dbReference type="AlphaFoldDB" id="A0A2W6MU26"/>
<comment type="caution">
    <text evidence="2">The sequence shown here is derived from an EMBL/GenBank/DDBJ whole genome shotgun (WGS) entry which is preliminary data.</text>
</comment>
<dbReference type="Gene3D" id="2.60.40.2870">
    <property type="match status" value="1"/>
</dbReference>
<feature type="signal peptide" evidence="1">
    <location>
        <begin position="1"/>
        <end position="21"/>
    </location>
</feature>